<dbReference type="Gene3D" id="3.90.76.10">
    <property type="entry name" value="Dipeptide-binding Protein, Domain 1"/>
    <property type="match status" value="1"/>
</dbReference>
<dbReference type="Proteomes" id="UP000605086">
    <property type="component" value="Unassembled WGS sequence"/>
</dbReference>
<evidence type="ECO:0000256" key="1">
    <source>
        <dbReference type="ARBA" id="ARBA00004418"/>
    </source>
</evidence>
<dbReference type="Gene3D" id="3.40.190.10">
    <property type="entry name" value="Periplasmic binding protein-like II"/>
    <property type="match status" value="1"/>
</dbReference>
<evidence type="ECO:0000313" key="5">
    <source>
        <dbReference type="EMBL" id="NUB01021.1"/>
    </source>
</evidence>
<proteinExistence type="inferred from homology"/>
<dbReference type="Pfam" id="PF00496">
    <property type="entry name" value="SBP_bac_5"/>
    <property type="match status" value="1"/>
</dbReference>
<accession>A0ABX2KEV3</accession>
<dbReference type="PANTHER" id="PTHR30290">
    <property type="entry name" value="PERIPLASMIC BINDING COMPONENT OF ABC TRANSPORTER"/>
    <property type="match status" value="1"/>
</dbReference>
<sequence>MSSVTRRLFLSGTAAGLGALSAFSLTGAAPAFAQQSAARRGGVLRISVDQAASVIHPLRTRVNPEYLVAELLYSGLTRLAAGMKVEPDLAESWAPDQTLTEWTFVLRPGLTFHDGSPCTAADVVATFTAILDPKTASPGRTNVGPIKEVTAKDERTVLFRLTSPYADLPVALAYTNARIVPAKVIETDLDSLSRSAVGTGPFKLVSFEPDRKIVVERNPAYYDPARPYLDRVEVLVYPDRTAEASALISGDIDLMLGTAPGEYQRLEKSSGVKALRVPSGQFLNVNMGCDQKPFSDPRVRKALALSIDREAMVGFVAGGYGTPGNDTPISPAYRFYREQPLRKADLAQAKKLLAEAGYPNGVDLTMIASDKPGTRTELAVAIREMAKPAGFRIQVQTMPHATYLDQVWKKGNFYVGFYNMQATADAVFSLLYTSDAAWNETRWNNKDFDALVAEARAKTDETERAALYAKAQQLMHDEVPSVIPVFFDLLAARRDYVEGYDLHPRGSVFRLDFVSLGVAAPPSRTDKRG</sequence>
<dbReference type="InterPro" id="IPR039424">
    <property type="entry name" value="SBP_5"/>
</dbReference>
<evidence type="ECO:0000313" key="6">
    <source>
        <dbReference type="Proteomes" id="UP000605086"/>
    </source>
</evidence>
<dbReference type="PROSITE" id="PS51318">
    <property type="entry name" value="TAT"/>
    <property type="match status" value="1"/>
</dbReference>
<evidence type="ECO:0000256" key="2">
    <source>
        <dbReference type="ARBA" id="ARBA00005695"/>
    </source>
</evidence>
<keyword evidence="3" id="KW-0732">Signal</keyword>
<feature type="chain" id="PRO_5047426230" evidence="3">
    <location>
        <begin position="34"/>
        <end position="529"/>
    </location>
</feature>
<evidence type="ECO:0000256" key="3">
    <source>
        <dbReference type="SAM" id="SignalP"/>
    </source>
</evidence>
<dbReference type="InterPro" id="IPR030678">
    <property type="entry name" value="Peptide/Ni-bd"/>
</dbReference>
<dbReference type="RefSeq" id="WP_174472123.1">
    <property type="nucleotide sequence ID" value="NZ_JAGINN010000015.1"/>
</dbReference>
<comment type="caution">
    <text evidence="5">The sequence shown here is derived from an EMBL/GenBank/DDBJ whole genome shotgun (WGS) entry which is preliminary data.</text>
</comment>
<dbReference type="PIRSF" id="PIRSF002741">
    <property type="entry name" value="MppA"/>
    <property type="match status" value="1"/>
</dbReference>
<evidence type="ECO:0000259" key="4">
    <source>
        <dbReference type="Pfam" id="PF00496"/>
    </source>
</evidence>
<comment type="subcellular location">
    <subcellularLocation>
        <location evidence="1">Periplasm</location>
    </subcellularLocation>
</comment>
<dbReference type="Gene3D" id="3.10.105.10">
    <property type="entry name" value="Dipeptide-binding Protein, Domain 3"/>
    <property type="match status" value="1"/>
</dbReference>
<dbReference type="SUPFAM" id="SSF53850">
    <property type="entry name" value="Periplasmic binding protein-like II"/>
    <property type="match status" value="1"/>
</dbReference>
<comment type="similarity">
    <text evidence="2">Belongs to the bacterial solute-binding protein 5 family.</text>
</comment>
<protein>
    <submittedName>
        <fullName evidence="5">ABC transporter substrate-binding protein</fullName>
    </submittedName>
</protein>
<dbReference type="InterPro" id="IPR000914">
    <property type="entry name" value="SBP_5_dom"/>
</dbReference>
<organism evidence="5 6">
    <name type="scientific">Azospirillum melinis</name>
    <dbReference type="NCBI Taxonomy" id="328839"/>
    <lineage>
        <taxon>Bacteria</taxon>
        <taxon>Pseudomonadati</taxon>
        <taxon>Pseudomonadota</taxon>
        <taxon>Alphaproteobacteria</taxon>
        <taxon>Rhodospirillales</taxon>
        <taxon>Azospirillaceae</taxon>
        <taxon>Azospirillum</taxon>
    </lineage>
</organism>
<gene>
    <name evidence="5" type="ORF">GBZ48_17235</name>
</gene>
<reference evidence="5 6" key="1">
    <citation type="submission" date="2019-10" db="EMBL/GenBank/DDBJ databases">
        <title>Genome sequence of Azospirillum melinis.</title>
        <authorList>
            <person name="Ambrosini A."/>
            <person name="Sant'Anna F.H."/>
            <person name="Cassan F.D."/>
            <person name="Souza E.M."/>
            <person name="Passaglia L.M.P."/>
        </authorList>
    </citation>
    <scope>NUCLEOTIDE SEQUENCE [LARGE SCALE GENOMIC DNA]</scope>
    <source>
        <strain evidence="5 6">TMCY0552</strain>
    </source>
</reference>
<name>A0ABX2KEV3_9PROT</name>
<dbReference type="EMBL" id="WHOS01000021">
    <property type="protein sequence ID" value="NUB01021.1"/>
    <property type="molecule type" value="Genomic_DNA"/>
</dbReference>
<feature type="signal peptide" evidence="3">
    <location>
        <begin position="1"/>
        <end position="33"/>
    </location>
</feature>
<feature type="domain" description="Solute-binding protein family 5" evidence="4">
    <location>
        <begin position="84"/>
        <end position="433"/>
    </location>
</feature>
<dbReference type="CDD" id="cd08503">
    <property type="entry name" value="PBP2_NikA_DppA_OppA_like_17"/>
    <property type="match status" value="1"/>
</dbReference>
<dbReference type="InterPro" id="IPR006311">
    <property type="entry name" value="TAT_signal"/>
</dbReference>
<keyword evidence="6" id="KW-1185">Reference proteome</keyword>